<dbReference type="EMBL" id="CAMPGE010006524">
    <property type="protein sequence ID" value="CAI2365377.1"/>
    <property type="molecule type" value="Genomic_DNA"/>
</dbReference>
<keyword evidence="4" id="KW-1185">Reference proteome</keyword>
<feature type="transmembrane region" description="Helical" evidence="2">
    <location>
        <begin position="817"/>
        <end position="836"/>
    </location>
</feature>
<name>A0AAD1X900_EUPCR</name>
<evidence type="ECO:0000256" key="2">
    <source>
        <dbReference type="SAM" id="Phobius"/>
    </source>
</evidence>
<comment type="caution">
    <text evidence="3">The sequence shown here is derived from an EMBL/GenBank/DDBJ whole genome shotgun (WGS) entry which is preliminary data.</text>
</comment>
<feature type="transmembrane region" description="Helical" evidence="2">
    <location>
        <begin position="712"/>
        <end position="733"/>
    </location>
</feature>
<dbReference type="InterPro" id="IPR011044">
    <property type="entry name" value="Quino_amine_DH_bsu"/>
</dbReference>
<feature type="compositionally biased region" description="Basic and acidic residues" evidence="1">
    <location>
        <begin position="895"/>
        <end position="916"/>
    </location>
</feature>
<dbReference type="AlphaFoldDB" id="A0AAD1X900"/>
<dbReference type="InterPro" id="IPR015919">
    <property type="entry name" value="Cadherin-like_sf"/>
</dbReference>
<feature type="region of interest" description="Disordered" evidence="1">
    <location>
        <begin position="885"/>
        <end position="922"/>
    </location>
</feature>
<proteinExistence type="predicted"/>
<sequence>MVSYTWGTTTADSYFIDVVGSSSILFSHLLAATYWIAKSGAFVLDVIRENSDGTIPWIRRMTSGQQGVPHAHVLNNAGTILWLVDDYDDSSNYLVEVLKMDTSDGSTFYYQNSANINASSTKPTVFISDDDSKLYYTAKKKSQTDAFVCVFDTAAFNSKCLITGNAFPYGLLRVSDTRIIFFGVDKTTNHGTLANIDPSPSTPTVNWQNQLSIPGGSAASMNKGTATTNTDKSKVYVALPIGASTSTTMLTFMVLDEPSGSLSGDIFASNEAVTEIDEVYYFLDNVYILAQASNARLLVFNTTSSSFTNIFESTGSVYHGIYSDTISGRLRLIGGKSNSPVIYKVFPIHLGLNEEFTTSSMTMSAVTNSYGYSARTYSYAAQNTYNHDGTSAGHPNNPESKTDTILWQTSVNRFVEPITVEANPSFALDTFLNITCSIGTSTPINYTFSNADYQSSTDWLTFHENNFTLSGIPPDSGSDKTYKYTVVASWTTAPSGTTTTEIIVDAKHKEVTTAGDIAEATAQTQVGIAVGISVLNAVLVGTPPTSLWSLLNQLQMLLLLMLIDEYTPSDINEFLEGTAFVMFNFNFIPTADIPFIDIPIDWLDFGEPGEKIQNLGIESFSTFVNNFSLICAFILVTALHIVLKVIPWFKNKNHPNCVIRNIAIIRDKVIDIIFFVAYARLLLEAHETMVISSALEIREFDSSSASAIISHLISWVFLLLCLIIPTFALYLFYTHRNRYDPDKKTPTMEFFEGLKNNKWSRFYSFLLLFRRVLFVLIVIFMTDNVHRAYIYSILLVSQLAYFGTLIYLRPFEEMQDNIIELVNELFLVGVICYLFAMTSGDKWTNTAISWFMIILTINCLIVLAIMIYFMIVNIVVKCKEWRKSKESSSFSHLSVQDERAPETENRDVRSKSRAEIYEEEDP</sequence>
<protein>
    <submittedName>
        <fullName evidence="3">Uncharacterized protein</fullName>
    </submittedName>
</protein>
<organism evidence="3 4">
    <name type="scientific">Euplotes crassus</name>
    <dbReference type="NCBI Taxonomy" id="5936"/>
    <lineage>
        <taxon>Eukaryota</taxon>
        <taxon>Sar</taxon>
        <taxon>Alveolata</taxon>
        <taxon>Ciliophora</taxon>
        <taxon>Intramacronucleata</taxon>
        <taxon>Spirotrichea</taxon>
        <taxon>Hypotrichia</taxon>
        <taxon>Euplotida</taxon>
        <taxon>Euplotidae</taxon>
        <taxon>Moneuplotes</taxon>
    </lineage>
</organism>
<feature type="transmembrane region" description="Helical" evidence="2">
    <location>
        <begin position="788"/>
        <end position="808"/>
    </location>
</feature>
<feature type="transmembrane region" description="Helical" evidence="2">
    <location>
        <begin position="762"/>
        <end position="782"/>
    </location>
</feature>
<evidence type="ECO:0000313" key="4">
    <source>
        <dbReference type="Proteomes" id="UP001295684"/>
    </source>
</evidence>
<keyword evidence="2" id="KW-0812">Transmembrane</keyword>
<dbReference type="GO" id="GO:0016020">
    <property type="term" value="C:membrane"/>
    <property type="evidence" value="ECO:0007669"/>
    <property type="project" value="InterPro"/>
</dbReference>
<keyword evidence="2" id="KW-0472">Membrane</keyword>
<evidence type="ECO:0000313" key="3">
    <source>
        <dbReference type="EMBL" id="CAI2365377.1"/>
    </source>
</evidence>
<dbReference type="SUPFAM" id="SSF49313">
    <property type="entry name" value="Cadherin-like"/>
    <property type="match status" value="1"/>
</dbReference>
<accession>A0AAD1X900</accession>
<dbReference type="GO" id="GO:0005509">
    <property type="term" value="F:calcium ion binding"/>
    <property type="evidence" value="ECO:0007669"/>
    <property type="project" value="InterPro"/>
</dbReference>
<feature type="transmembrane region" description="Helical" evidence="2">
    <location>
        <begin position="669"/>
        <end position="692"/>
    </location>
</feature>
<dbReference type="SUPFAM" id="SSF50969">
    <property type="entry name" value="YVTN repeat-like/Quinoprotein amine dehydrogenase"/>
    <property type="match status" value="1"/>
</dbReference>
<feature type="transmembrane region" description="Helical" evidence="2">
    <location>
        <begin position="627"/>
        <end position="649"/>
    </location>
</feature>
<dbReference type="Proteomes" id="UP001295684">
    <property type="component" value="Unassembled WGS sequence"/>
</dbReference>
<keyword evidence="2" id="KW-1133">Transmembrane helix</keyword>
<gene>
    <name evidence="3" type="ORF">ECRASSUSDP1_LOCUS6720</name>
</gene>
<evidence type="ECO:0000256" key="1">
    <source>
        <dbReference type="SAM" id="MobiDB-lite"/>
    </source>
</evidence>
<reference evidence="3" key="1">
    <citation type="submission" date="2023-07" db="EMBL/GenBank/DDBJ databases">
        <authorList>
            <consortium name="AG Swart"/>
            <person name="Singh M."/>
            <person name="Singh A."/>
            <person name="Seah K."/>
            <person name="Emmerich C."/>
        </authorList>
    </citation>
    <scope>NUCLEOTIDE SEQUENCE</scope>
    <source>
        <strain evidence="3">DP1</strain>
    </source>
</reference>
<feature type="transmembrane region" description="Helical" evidence="2">
    <location>
        <begin position="848"/>
        <end position="876"/>
    </location>
</feature>